<evidence type="ECO:0000313" key="6">
    <source>
        <dbReference type="EMBL" id="KAJ2688031.1"/>
    </source>
</evidence>
<keyword evidence="4" id="KW-0413">Isomerase</keyword>
<gene>
    <name evidence="6" type="ORF">IWW39_002509</name>
</gene>
<comment type="similarity">
    <text evidence="1">Belongs to the phosphohexose mutase family.</text>
</comment>
<evidence type="ECO:0000256" key="3">
    <source>
        <dbReference type="ARBA" id="ARBA00022842"/>
    </source>
</evidence>
<name>A0A9W8L3H2_9FUNG</name>
<keyword evidence="7" id="KW-1185">Reference proteome</keyword>
<evidence type="ECO:0000259" key="5">
    <source>
        <dbReference type="Pfam" id="PF02878"/>
    </source>
</evidence>
<reference evidence="6" key="1">
    <citation type="submission" date="2022-07" db="EMBL/GenBank/DDBJ databases">
        <title>Phylogenomic reconstructions and comparative analyses of Kickxellomycotina fungi.</title>
        <authorList>
            <person name="Reynolds N.K."/>
            <person name="Stajich J.E."/>
            <person name="Barry K."/>
            <person name="Grigoriev I.V."/>
            <person name="Crous P."/>
            <person name="Smith M.E."/>
        </authorList>
    </citation>
    <scope>NUCLEOTIDE SEQUENCE</scope>
    <source>
        <strain evidence="6">CBS 109367</strain>
    </source>
</reference>
<keyword evidence="3" id="KW-0460">Magnesium</keyword>
<evidence type="ECO:0000256" key="2">
    <source>
        <dbReference type="ARBA" id="ARBA00022723"/>
    </source>
</evidence>
<protein>
    <recommendedName>
        <fullName evidence="5">Alpha-D-phosphohexomutase alpha/beta/alpha domain-containing protein</fullName>
    </recommendedName>
</protein>
<proteinExistence type="inferred from homology"/>
<dbReference type="Proteomes" id="UP001151516">
    <property type="component" value="Unassembled WGS sequence"/>
</dbReference>
<dbReference type="Gene3D" id="3.40.120.10">
    <property type="entry name" value="Alpha-D-Glucose-1,6-Bisphosphate, subunit A, domain 3"/>
    <property type="match status" value="1"/>
</dbReference>
<dbReference type="EMBL" id="JANBTX010000056">
    <property type="protein sequence ID" value="KAJ2688031.1"/>
    <property type="molecule type" value="Genomic_DNA"/>
</dbReference>
<dbReference type="SUPFAM" id="SSF53738">
    <property type="entry name" value="Phosphoglucomutase, first 3 domains"/>
    <property type="match status" value="1"/>
</dbReference>
<evidence type="ECO:0000256" key="4">
    <source>
        <dbReference type="ARBA" id="ARBA00023235"/>
    </source>
</evidence>
<organism evidence="6 7">
    <name type="scientific">Coemansia spiralis</name>
    <dbReference type="NCBI Taxonomy" id="417178"/>
    <lineage>
        <taxon>Eukaryota</taxon>
        <taxon>Fungi</taxon>
        <taxon>Fungi incertae sedis</taxon>
        <taxon>Zoopagomycota</taxon>
        <taxon>Kickxellomycotina</taxon>
        <taxon>Kickxellomycetes</taxon>
        <taxon>Kickxellales</taxon>
        <taxon>Kickxellaceae</taxon>
        <taxon>Coemansia</taxon>
    </lineage>
</organism>
<dbReference type="GO" id="GO:0005975">
    <property type="term" value="P:carbohydrate metabolic process"/>
    <property type="evidence" value="ECO:0007669"/>
    <property type="project" value="InterPro"/>
</dbReference>
<evidence type="ECO:0000256" key="1">
    <source>
        <dbReference type="ARBA" id="ARBA00010231"/>
    </source>
</evidence>
<dbReference type="OrthoDB" id="8300170at2759"/>
<dbReference type="GO" id="GO:0006166">
    <property type="term" value="P:purine ribonucleoside salvage"/>
    <property type="evidence" value="ECO:0007669"/>
    <property type="project" value="TreeGrafter"/>
</dbReference>
<accession>A0A9W8L3H2</accession>
<dbReference type="PANTHER" id="PTHR45745:SF1">
    <property type="entry name" value="PHOSPHOGLUCOMUTASE 2B-RELATED"/>
    <property type="match status" value="1"/>
</dbReference>
<feature type="domain" description="Alpha-D-phosphohexomutase alpha/beta/alpha" evidence="5">
    <location>
        <begin position="17"/>
        <end position="130"/>
    </location>
</feature>
<evidence type="ECO:0000313" key="7">
    <source>
        <dbReference type="Proteomes" id="UP001151516"/>
    </source>
</evidence>
<sequence length="181" mass="19809">MAPQGYEPGWRPGHLRLNRLAVITASQGLAAYVAKAVEGALQCGVVVGHDHRHNSAVFAQLTAQAFPRLGLHVYFCPVPFAVKQLGAACGVVITALHNPKDDSRYKVYWENGVQICPPVDEAVARSIGENQLMEQESWDEDSVEADPNVEDVTQRIMDAYFDAAAKGLVADHKARSYTELH</sequence>
<dbReference type="AlphaFoldDB" id="A0A9W8L3H2"/>
<dbReference type="GO" id="GO:0008973">
    <property type="term" value="F:phosphopentomutase activity"/>
    <property type="evidence" value="ECO:0007669"/>
    <property type="project" value="TreeGrafter"/>
</dbReference>
<dbReference type="GO" id="GO:0005634">
    <property type="term" value="C:nucleus"/>
    <property type="evidence" value="ECO:0007669"/>
    <property type="project" value="TreeGrafter"/>
</dbReference>
<keyword evidence="2" id="KW-0479">Metal-binding</keyword>
<dbReference type="Pfam" id="PF02878">
    <property type="entry name" value="PGM_PMM_I"/>
    <property type="match status" value="1"/>
</dbReference>
<comment type="caution">
    <text evidence="6">The sequence shown here is derived from an EMBL/GenBank/DDBJ whole genome shotgun (WGS) entry which is preliminary data.</text>
</comment>
<dbReference type="PANTHER" id="PTHR45745">
    <property type="entry name" value="PHOSPHOMANNOMUTASE 45A"/>
    <property type="match status" value="1"/>
</dbReference>
<dbReference type="GO" id="GO:0046872">
    <property type="term" value="F:metal ion binding"/>
    <property type="evidence" value="ECO:0007669"/>
    <property type="project" value="UniProtKB-KW"/>
</dbReference>
<dbReference type="InterPro" id="IPR005844">
    <property type="entry name" value="A-D-PHexomutase_a/b/a-I"/>
</dbReference>
<dbReference type="InterPro" id="IPR016055">
    <property type="entry name" value="A-D-PHexomutase_a/b/a-I/II/III"/>
</dbReference>